<name>A0ABW0KJS4_9BACL</name>
<dbReference type="SUPFAM" id="SSF51735">
    <property type="entry name" value="NAD(P)-binding Rossmann-fold domains"/>
    <property type="match status" value="1"/>
</dbReference>
<evidence type="ECO:0000313" key="3">
    <source>
        <dbReference type="Proteomes" id="UP001596044"/>
    </source>
</evidence>
<gene>
    <name evidence="2" type="ORF">ACFPOG_32795</name>
</gene>
<dbReference type="Proteomes" id="UP001596044">
    <property type="component" value="Unassembled WGS sequence"/>
</dbReference>
<feature type="domain" description="NAD-dependent epimerase/dehydratase" evidence="1">
    <location>
        <begin position="86"/>
        <end position="210"/>
    </location>
</feature>
<dbReference type="InterPro" id="IPR001509">
    <property type="entry name" value="Epimerase_deHydtase"/>
</dbReference>
<organism evidence="2 3">
    <name type="scientific">Paenibacillus aestuarii</name>
    <dbReference type="NCBI Taxonomy" id="516965"/>
    <lineage>
        <taxon>Bacteria</taxon>
        <taxon>Bacillati</taxon>
        <taxon>Bacillota</taxon>
        <taxon>Bacilli</taxon>
        <taxon>Bacillales</taxon>
        <taxon>Paenibacillaceae</taxon>
        <taxon>Paenibacillus</taxon>
    </lineage>
</organism>
<dbReference type="Gene3D" id="3.40.50.720">
    <property type="entry name" value="NAD(P)-binding Rossmann-like Domain"/>
    <property type="match status" value="1"/>
</dbReference>
<reference evidence="3" key="1">
    <citation type="journal article" date="2019" name="Int. J. Syst. Evol. Microbiol.">
        <title>The Global Catalogue of Microorganisms (GCM) 10K type strain sequencing project: providing services to taxonomists for standard genome sequencing and annotation.</title>
        <authorList>
            <consortium name="The Broad Institute Genomics Platform"/>
            <consortium name="The Broad Institute Genome Sequencing Center for Infectious Disease"/>
            <person name="Wu L."/>
            <person name="Ma J."/>
        </authorList>
    </citation>
    <scope>NUCLEOTIDE SEQUENCE [LARGE SCALE GENOMIC DNA]</scope>
    <source>
        <strain evidence="3">KACC 11904</strain>
    </source>
</reference>
<dbReference type="InterPro" id="IPR051783">
    <property type="entry name" value="NAD(P)-dependent_oxidoreduct"/>
</dbReference>
<protein>
    <submittedName>
        <fullName evidence="2">NAD-dependent epimerase/dehydratase family protein</fullName>
    </submittedName>
</protein>
<dbReference type="RefSeq" id="WP_270879250.1">
    <property type="nucleotide sequence ID" value="NZ_JAQFVF010000023.1"/>
</dbReference>
<evidence type="ECO:0000259" key="1">
    <source>
        <dbReference type="Pfam" id="PF01370"/>
    </source>
</evidence>
<dbReference type="Pfam" id="PF01370">
    <property type="entry name" value="Epimerase"/>
    <property type="match status" value="1"/>
</dbReference>
<dbReference type="EMBL" id="JBHSMJ010000065">
    <property type="protein sequence ID" value="MFC5452993.1"/>
    <property type="molecule type" value="Genomic_DNA"/>
</dbReference>
<proteinExistence type="predicted"/>
<sequence length="331" mass="37239">MKLLILGGTKFLGRAIAQAAWDQGHEVTLFHRGQHDASIFPEMEHIIGDRDGQLAKLQGKRWDAVVDTSGYLPRIVGDSARFLQDKVDHYTFISSISVYEDLTQIDVDEHAAVAQLPEGSSLDEIGHNYGALKALCEQAVQEVMQGRTLVIRPGLIVGPHDASDRFTYWPARIQRGGEVLVPLPRERSLQFIDVRDLAAWIVRLIENKTTGTIHTSGSDYTMEELVETCARVSQVKPALVWVDEQFLIEQGVGEWMELPLWIRHDSLIGMMHVDNTKAKAAGLTTRPLTETARDTLAWDHSRPLDTVRKAGLDPKREEELLQRWRNHDGGE</sequence>
<keyword evidence="3" id="KW-1185">Reference proteome</keyword>
<dbReference type="PANTHER" id="PTHR48079">
    <property type="entry name" value="PROTEIN YEEZ"/>
    <property type="match status" value="1"/>
</dbReference>
<dbReference type="PANTHER" id="PTHR48079:SF6">
    <property type="entry name" value="NAD(P)-BINDING DOMAIN-CONTAINING PROTEIN-RELATED"/>
    <property type="match status" value="1"/>
</dbReference>
<comment type="caution">
    <text evidence="2">The sequence shown here is derived from an EMBL/GenBank/DDBJ whole genome shotgun (WGS) entry which is preliminary data.</text>
</comment>
<evidence type="ECO:0000313" key="2">
    <source>
        <dbReference type="EMBL" id="MFC5452993.1"/>
    </source>
</evidence>
<accession>A0ABW0KJS4</accession>
<dbReference type="InterPro" id="IPR036291">
    <property type="entry name" value="NAD(P)-bd_dom_sf"/>
</dbReference>